<name>A0A543AVT4_9ACTN</name>
<evidence type="ECO:0000256" key="1">
    <source>
        <dbReference type="SAM" id="Phobius"/>
    </source>
</evidence>
<reference evidence="2 3" key="1">
    <citation type="submission" date="2019-06" db="EMBL/GenBank/DDBJ databases">
        <title>Sequencing the genomes of 1000 actinobacteria strains.</title>
        <authorList>
            <person name="Klenk H.-P."/>
        </authorList>
    </citation>
    <scope>NUCLEOTIDE SEQUENCE [LARGE SCALE GENOMIC DNA]</scope>
    <source>
        <strain evidence="2 3">DSM 45928</strain>
    </source>
</reference>
<sequence length="162" mass="17873">MWIVVIIGAGVLTAVGQLAIGGFSADYVDVMKTLLLHQFAVSHGIIAVGGFIINVLYPEKTAAKLGWPSGPFQIKYGFAQVGLGVMGVLAIWFQGNFWVATLVTLYVYGFSGLWTHTLEVIRKRKEEGRTDWVEIGNIILDVVYHAVLTWMSLQIPGVWSFE</sequence>
<protein>
    <submittedName>
        <fullName evidence="2">Uncharacterized protein</fullName>
    </submittedName>
</protein>
<keyword evidence="1" id="KW-0472">Membrane</keyword>
<evidence type="ECO:0000313" key="2">
    <source>
        <dbReference type="EMBL" id="TQL76696.1"/>
    </source>
</evidence>
<dbReference type="RefSeq" id="WP_142038474.1">
    <property type="nucleotide sequence ID" value="NZ_JBHTGS010000001.1"/>
</dbReference>
<dbReference type="Proteomes" id="UP000317043">
    <property type="component" value="Unassembled WGS sequence"/>
</dbReference>
<organism evidence="2 3">
    <name type="scientific">Stackebrandtia endophytica</name>
    <dbReference type="NCBI Taxonomy" id="1496996"/>
    <lineage>
        <taxon>Bacteria</taxon>
        <taxon>Bacillati</taxon>
        <taxon>Actinomycetota</taxon>
        <taxon>Actinomycetes</taxon>
        <taxon>Glycomycetales</taxon>
        <taxon>Glycomycetaceae</taxon>
        <taxon>Stackebrandtia</taxon>
    </lineage>
</organism>
<feature type="transmembrane region" description="Helical" evidence="1">
    <location>
        <begin position="99"/>
        <end position="121"/>
    </location>
</feature>
<dbReference type="InParanoid" id="A0A543AVT4"/>
<proteinExistence type="predicted"/>
<accession>A0A543AVT4</accession>
<keyword evidence="3" id="KW-1185">Reference proteome</keyword>
<feature type="transmembrane region" description="Helical" evidence="1">
    <location>
        <begin position="76"/>
        <end position="93"/>
    </location>
</feature>
<dbReference type="Pfam" id="PF20589">
    <property type="entry name" value="DUF6790"/>
    <property type="match status" value="1"/>
</dbReference>
<dbReference type="EMBL" id="VFOW01000001">
    <property type="protein sequence ID" value="TQL76696.1"/>
    <property type="molecule type" value="Genomic_DNA"/>
</dbReference>
<dbReference type="OrthoDB" id="2602584at2"/>
<dbReference type="AlphaFoldDB" id="A0A543AVT4"/>
<comment type="caution">
    <text evidence="2">The sequence shown here is derived from an EMBL/GenBank/DDBJ whole genome shotgun (WGS) entry which is preliminary data.</text>
</comment>
<keyword evidence="1" id="KW-1133">Transmembrane helix</keyword>
<feature type="transmembrane region" description="Helical" evidence="1">
    <location>
        <begin position="34"/>
        <end position="56"/>
    </location>
</feature>
<dbReference type="InterPro" id="IPR046740">
    <property type="entry name" value="DUF6790"/>
</dbReference>
<evidence type="ECO:0000313" key="3">
    <source>
        <dbReference type="Proteomes" id="UP000317043"/>
    </source>
</evidence>
<gene>
    <name evidence="2" type="ORF">FB566_2231</name>
</gene>
<keyword evidence="1" id="KW-0812">Transmembrane</keyword>